<dbReference type="RefSeq" id="WP_092213939.1">
    <property type="nucleotide sequence ID" value="NZ_FMUX01000020.1"/>
</dbReference>
<protein>
    <recommendedName>
        <fullName evidence="3">Transporter</fullName>
    </recommendedName>
</protein>
<dbReference type="OrthoDB" id="9805889at2"/>
<accession>A0A1G5IJI0</accession>
<dbReference type="PANTHER" id="PTHR39324">
    <property type="entry name" value="CALCIUM DODECIN"/>
    <property type="match status" value="1"/>
</dbReference>
<reference evidence="1 2" key="1">
    <citation type="submission" date="2016-10" db="EMBL/GenBank/DDBJ databases">
        <authorList>
            <person name="de Groot N.N."/>
        </authorList>
    </citation>
    <scope>NUCLEOTIDE SEQUENCE [LARGE SCALE GENOMIC DNA]</scope>
    <source>
        <strain evidence="1 2">AA1</strain>
    </source>
</reference>
<dbReference type="InterPro" id="IPR025543">
    <property type="entry name" value="Dodecin-like"/>
</dbReference>
<gene>
    <name evidence="1" type="ORF">SAMN05216233_12075</name>
</gene>
<dbReference type="Pfam" id="PF07311">
    <property type="entry name" value="Dodecin"/>
    <property type="match status" value="1"/>
</dbReference>
<evidence type="ECO:0000313" key="1">
    <source>
        <dbReference type="EMBL" id="SCY76295.1"/>
    </source>
</evidence>
<keyword evidence="2" id="KW-1185">Reference proteome</keyword>
<organism evidence="1 2">
    <name type="scientific">Desulfoluna spongiiphila</name>
    <dbReference type="NCBI Taxonomy" id="419481"/>
    <lineage>
        <taxon>Bacteria</taxon>
        <taxon>Pseudomonadati</taxon>
        <taxon>Thermodesulfobacteriota</taxon>
        <taxon>Desulfobacteria</taxon>
        <taxon>Desulfobacterales</taxon>
        <taxon>Desulfolunaceae</taxon>
        <taxon>Desulfoluna</taxon>
    </lineage>
</organism>
<dbReference type="STRING" id="419481.SAMN05216233_12075"/>
<evidence type="ECO:0008006" key="3">
    <source>
        <dbReference type="Google" id="ProtNLM"/>
    </source>
</evidence>
<sequence>MDSSTYKIIEVVGLSEVSWEDAAKVAIQTIDKTLRDIRVAEVVNMDMRLEDNRIVAYRTRLKVSFKFDQ</sequence>
<dbReference type="PANTHER" id="PTHR39324:SF1">
    <property type="entry name" value="CALCIUM DODECIN"/>
    <property type="match status" value="1"/>
</dbReference>
<dbReference type="Gene3D" id="3.30.1660.10">
    <property type="entry name" value="Flavin-binding protein dodecin"/>
    <property type="match status" value="1"/>
</dbReference>
<proteinExistence type="predicted"/>
<dbReference type="InterPro" id="IPR036694">
    <property type="entry name" value="Dodecin-like_sf"/>
</dbReference>
<dbReference type="Proteomes" id="UP000198870">
    <property type="component" value="Unassembled WGS sequence"/>
</dbReference>
<dbReference type="SUPFAM" id="SSF89807">
    <property type="entry name" value="Dodecin-like"/>
    <property type="match status" value="1"/>
</dbReference>
<name>A0A1G5IJI0_9BACT</name>
<dbReference type="EMBL" id="FMUX01000020">
    <property type="protein sequence ID" value="SCY76295.1"/>
    <property type="molecule type" value="Genomic_DNA"/>
</dbReference>
<dbReference type="AlphaFoldDB" id="A0A1G5IJI0"/>
<evidence type="ECO:0000313" key="2">
    <source>
        <dbReference type="Proteomes" id="UP000198870"/>
    </source>
</evidence>
<dbReference type="InterPro" id="IPR009923">
    <property type="entry name" value="Dodecin"/>
</dbReference>